<dbReference type="AlphaFoldDB" id="A0A1Q2MEE6"/>
<reference evidence="3" key="1">
    <citation type="submission" date="2017-02" db="EMBL/GenBank/DDBJ databases">
        <title>Comparative genomics and description of representatives of a novel lineage of planctomycetes thriving in anoxic sediments.</title>
        <authorList>
            <person name="Spring S."/>
            <person name="Bunk B."/>
            <person name="Sproer C."/>
        </authorList>
    </citation>
    <scope>NUCLEOTIDE SEQUENCE [LARGE SCALE GENOMIC DNA]</scope>
    <source>
        <strain evidence="3">SM-Chi-D1</strain>
    </source>
</reference>
<organism evidence="2 3">
    <name type="scientific">Limihaloglobus sulfuriphilus</name>
    <dbReference type="NCBI Taxonomy" id="1851148"/>
    <lineage>
        <taxon>Bacteria</taxon>
        <taxon>Pseudomonadati</taxon>
        <taxon>Planctomycetota</taxon>
        <taxon>Phycisphaerae</taxon>
        <taxon>Sedimentisphaerales</taxon>
        <taxon>Sedimentisphaeraceae</taxon>
        <taxon>Limihaloglobus</taxon>
    </lineage>
</organism>
<keyword evidence="1" id="KW-1133">Transmembrane helix</keyword>
<dbReference type="EMBL" id="CP019646">
    <property type="protein sequence ID" value="AQQ70918.1"/>
    <property type="molecule type" value="Genomic_DNA"/>
</dbReference>
<keyword evidence="1" id="KW-0472">Membrane</keyword>
<dbReference type="RefSeq" id="WP_146683149.1">
    <property type="nucleotide sequence ID" value="NZ_CP019646.1"/>
</dbReference>
<protein>
    <recommendedName>
        <fullName evidence="4">DUF3955 domain-containing protein</fullName>
    </recommendedName>
</protein>
<proteinExistence type="predicted"/>
<sequence length="69" mass="7765">MMKIKWANILTAAILIFLVTLGVKLARNVDDISLNIRLPYYLEDPVYGLMFLGLICVTIVAVVKIITKK</sequence>
<accession>A0A1Q2MEE6</accession>
<name>A0A1Q2MEE6_9BACT</name>
<dbReference type="KEGG" id="pbas:SMSP2_01281"/>
<evidence type="ECO:0008006" key="4">
    <source>
        <dbReference type="Google" id="ProtNLM"/>
    </source>
</evidence>
<keyword evidence="1" id="KW-0812">Transmembrane</keyword>
<evidence type="ECO:0000313" key="3">
    <source>
        <dbReference type="Proteomes" id="UP000188181"/>
    </source>
</evidence>
<evidence type="ECO:0000256" key="1">
    <source>
        <dbReference type="SAM" id="Phobius"/>
    </source>
</evidence>
<evidence type="ECO:0000313" key="2">
    <source>
        <dbReference type="EMBL" id="AQQ70918.1"/>
    </source>
</evidence>
<feature type="transmembrane region" description="Helical" evidence="1">
    <location>
        <begin position="46"/>
        <end position="66"/>
    </location>
</feature>
<dbReference type="Proteomes" id="UP000188181">
    <property type="component" value="Chromosome"/>
</dbReference>
<dbReference type="STRING" id="1851148.SMSP2_01281"/>
<keyword evidence="3" id="KW-1185">Reference proteome</keyword>
<gene>
    <name evidence="2" type="ORF">SMSP2_01281</name>
</gene>